<keyword evidence="2" id="KW-1185">Reference proteome</keyword>
<comment type="caution">
    <text evidence="1">The sequence shown here is derived from an EMBL/GenBank/DDBJ whole genome shotgun (WGS) entry which is preliminary data.</text>
</comment>
<name>A0A3R6A9X3_9FIRM</name>
<accession>A0A3R6A9X3</accession>
<reference evidence="1 2" key="1">
    <citation type="submission" date="2018-08" db="EMBL/GenBank/DDBJ databases">
        <title>A genome reference for cultivated species of the human gut microbiota.</title>
        <authorList>
            <person name="Zou Y."/>
            <person name="Xue W."/>
            <person name="Luo G."/>
        </authorList>
    </citation>
    <scope>NUCLEOTIDE SEQUENCE [LARGE SCALE GENOMIC DNA]</scope>
    <source>
        <strain evidence="1 2">AF18-12LB</strain>
    </source>
</reference>
<dbReference type="AlphaFoldDB" id="A0A3R6A9X3"/>
<sequence>MMNGGWRMSRNVIRSIRKGSVQWNEEDRLKVATLLLKAGYSVRIRRIATDTGSKPTSRGKTEYVIEYWEEKEIC</sequence>
<dbReference type="EMBL" id="QRXJ01000016">
    <property type="protein sequence ID" value="RGT88469.1"/>
    <property type="molecule type" value="Genomic_DNA"/>
</dbReference>
<protein>
    <submittedName>
        <fullName evidence="1">Uncharacterized protein</fullName>
    </submittedName>
</protein>
<proteinExistence type="predicted"/>
<evidence type="ECO:0000313" key="1">
    <source>
        <dbReference type="EMBL" id="RGT88469.1"/>
    </source>
</evidence>
<organism evidence="1 2">
    <name type="scientific">Coprococcus comes</name>
    <dbReference type="NCBI Taxonomy" id="410072"/>
    <lineage>
        <taxon>Bacteria</taxon>
        <taxon>Bacillati</taxon>
        <taxon>Bacillota</taxon>
        <taxon>Clostridia</taxon>
        <taxon>Lachnospirales</taxon>
        <taxon>Lachnospiraceae</taxon>
        <taxon>Coprococcus</taxon>
    </lineage>
</organism>
<evidence type="ECO:0000313" key="2">
    <source>
        <dbReference type="Proteomes" id="UP000283360"/>
    </source>
</evidence>
<gene>
    <name evidence="1" type="ORF">DWX03_11975</name>
</gene>
<dbReference type="Proteomes" id="UP000283360">
    <property type="component" value="Unassembled WGS sequence"/>
</dbReference>